<dbReference type="EMBL" id="CP053540">
    <property type="protein sequence ID" value="WOB45478.1"/>
    <property type="molecule type" value="Genomic_DNA"/>
</dbReference>
<accession>A0AA97BRH5</accession>
<evidence type="ECO:0000313" key="1">
    <source>
        <dbReference type="EMBL" id="WOB45478.1"/>
    </source>
</evidence>
<gene>
    <name evidence="1" type="ORF">HNI00_21840</name>
</gene>
<dbReference type="RefSeq" id="WP_316789483.1">
    <property type="nucleotide sequence ID" value="NZ_CP053540.1"/>
</dbReference>
<organism evidence="1">
    <name type="scientific">Thermoleptolyngbya oregonensis NK1-22</name>
    <dbReference type="NCBI Taxonomy" id="2547457"/>
    <lineage>
        <taxon>Bacteria</taxon>
        <taxon>Bacillati</taxon>
        <taxon>Cyanobacteriota</taxon>
        <taxon>Cyanophyceae</taxon>
        <taxon>Oculatellales</taxon>
        <taxon>Oculatellaceae</taxon>
        <taxon>Thermoleptolyngbya</taxon>
    </lineage>
</organism>
<proteinExistence type="predicted"/>
<reference evidence="1" key="1">
    <citation type="submission" date="2020-05" db="EMBL/GenBank/DDBJ databases">
        <authorList>
            <person name="Zhu T."/>
            <person name="Keshari N."/>
            <person name="Lu X."/>
        </authorList>
    </citation>
    <scope>NUCLEOTIDE SEQUENCE</scope>
    <source>
        <strain evidence="1">NK1-22</strain>
    </source>
</reference>
<dbReference type="AlphaFoldDB" id="A0AA97BRH5"/>
<name>A0AA97BRH5_9CYAN</name>
<protein>
    <submittedName>
        <fullName evidence="1">Uncharacterized protein</fullName>
    </submittedName>
</protein>
<sequence length="58" mass="6681">MQTRYSSNLLGRIGQPHSPCGEFLALAKFSSYSTRSQTAGWEAWKFWKPQKLWKPGFS</sequence>
<dbReference type="KEGG" id="tog:HNI00_21840"/>